<dbReference type="InterPro" id="IPR006076">
    <property type="entry name" value="FAD-dep_OxRdtase"/>
</dbReference>
<evidence type="ECO:0000256" key="6">
    <source>
        <dbReference type="ARBA" id="ARBA00022679"/>
    </source>
</evidence>
<protein>
    <recommendedName>
        <fullName evidence="5">Non-structural maintenance of chromosomes element 1 homolog</fullName>
        <ecNumber evidence="4">2.3.2.27</ecNumber>
    </recommendedName>
</protein>
<evidence type="ECO:0000256" key="8">
    <source>
        <dbReference type="ARBA" id="ARBA00022763"/>
    </source>
</evidence>
<dbReference type="Proteomes" id="UP001201262">
    <property type="component" value="Unassembled WGS sequence"/>
</dbReference>
<feature type="compositionally biased region" description="Polar residues" evidence="16">
    <location>
        <begin position="699"/>
        <end position="720"/>
    </location>
</feature>
<name>A0AAD4KFL1_9EURO</name>
<dbReference type="CDD" id="cd16493">
    <property type="entry name" value="RING-CH-C4HC3_NSE1"/>
    <property type="match status" value="1"/>
</dbReference>
<keyword evidence="10" id="KW-0833">Ubl conjugation pathway</keyword>
<gene>
    <name evidence="18" type="ORF">BGW36DRAFT_307493</name>
</gene>
<dbReference type="Gene3D" id="1.10.10.10">
    <property type="entry name" value="Winged helix-like DNA-binding domain superfamily/Winged helix DNA-binding domain"/>
    <property type="match status" value="1"/>
</dbReference>
<keyword evidence="13" id="KW-0234">DNA repair</keyword>
<dbReference type="GO" id="GO:0008270">
    <property type="term" value="F:zinc ion binding"/>
    <property type="evidence" value="ECO:0007669"/>
    <property type="project" value="UniProtKB-KW"/>
</dbReference>
<evidence type="ECO:0000256" key="2">
    <source>
        <dbReference type="ARBA" id="ARBA00004123"/>
    </source>
</evidence>
<feature type="region of interest" description="Disordered" evidence="16">
    <location>
        <begin position="555"/>
        <end position="579"/>
    </location>
</feature>
<dbReference type="GO" id="GO:0061630">
    <property type="term" value="F:ubiquitin protein ligase activity"/>
    <property type="evidence" value="ECO:0007669"/>
    <property type="project" value="UniProtKB-EC"/>
</dbReference>
<organism evidence="18 19">
    <name type="scientific">Talaromyces proteolyticus</name>
    <dbReference type="NCBI Taxonomy" id="1131652"/>
    <lineage>
        <taxon>Eukaryota</taxon>
        <taxon>Fungi</taxon>
        <taxon>Dikarya</taxon>
        <taxon>Ascomycota</taxon>
        <taxon>Pezizomycotina</taxon>
        <taxon>Eurotiomycetes</taxon>
        <taxon>Eurotiomycetidae</taxon>
        <taxon>Eurotiales</taxon>
        <taxon>Trichocomaceae</taxon>
        <taxon>Talaromyces</taxon>
        <taxon>Talaromyces sect. Bacilispori</taxon>
    </lineage>
</organism>
<dbReference type="GeneID" id="70242528"/>
<keyword evidence="7" id="KW-0479">Metal-binding</keyword>
<comment type="similarity">
    <text evidence="3">Belongs to the NSE1 family.</text>
</comment>
<proteinExistence type="inferred from homology"/>
<feature type="region of interest" description="Disordered" evidence="16">
    <location>
        <begin position="697"/>
        <end position="733"/>
    </location>
</feature>
<dbReference type="PROSITE" id="PS50089">
    <property type="entry name" value="ZF_RING_2"/>
    <property type="match status" value="1"/>
</dbReference>
<dbReference type="InterPro" id="IPR011513">
    <property type="entry name" value="Nse1"/>
</dbReference>
<keyword evidence="11" id="KW-0862">Zinc</keyword>
<dbReference type="Gene3D" id="3.50.50.60">
    <property type="entry name" value="FAD/NAD(P)-binding domain"/>
    <property type="match status" value="2"/>
</dbReference>
<dbReference type="SUPFAM" id="SSF57850">
    <property type="entry name" value="RING/U-box"/>
    <property type="match status" value="1"/>
</dbReference>
<evidence type="ECO:0000256" key="10">
    <source>
        <dbReference type="ARBA" id="ARBA00022786"/>
    </source>
</evidence>
<dbReference type="RefSeq" id="XP_046066154.1">
    <property type="nucleotide sequence ID" value="XM_046212241.1"/>
</dbReference>
<dbReference type="PANTHER" id="PTHR20973:SF0">
    <property type="entry name" value="NON-STRUCTURAL MAINTENANCE OF CHROMOSOMES ELEMENT 1 HOMOLOG"/>
    <property type="match status" value="1"/>
</dbReference>
<dbReference type="FunFam" id="3.90.1150.220:FF:000003">
    <property type="entry name" value="Putative DNA repair protein Nse1"/>
    <property type="match status" value="1"/>
</dbReference>
<dbReference type="Gene3D" id="3.30.40.10">
    <property type="entry name" value="Zinc/RING finger domain, C3HC4 (zinc finger)"/>
    <property type="match status" value="1"/>
</dbReference>
<evidence type="ECO:0000256" key="13">
    <source>
        <dbReference type="ARBA" id="ARBA00023204"/>
    </source>
</evidence>
<dbReference type="Pfam" id="PF01266">
    <property type="entry name" value="DAO"/>
    <property type="match status" value="1"/>
</dbReference>
<evidence type="ECO:0000313" key="18">
    <source>
        <dbReference type="EMBL" id="KAH8689871.1"/>
    </source>
</evidence>
<dbReference type="GO" id="GO:0000724">
    <property type="term" value="P:double-strand break repair via homologous recombination"/>
    <property type="evidence" value="ECO:0007669"/>
    <property type="project" value="TreeGrafter"/>
</dbReference>
<dbReference type="InterPro" id="IPR014857">
    <property type="entry name" value="Nse1_RING_C4HC3-type"/>
</dbReference>
<dbReference type="Pfam" id="PF07574">
    <property type="entry name" value="SMC_Nse1"/>
    <property type="match status" value="1"/>
</dbReference>
<feature type="compositionally biased region" description="Polar residues" evidence="16">
    <location>
        <begin position="568"/>
        <end position="579"/>
    </location>
</feature>
<evidence type="ECO:0000256" key="14">
    <source>
        <dbReference type="ARBA" id="ARBA00023242"/>
    </source>
</evidence>
<dbReference type="GO" id="GO:0005634">
    <property type="term" value="C:nucleus"/>
    <property type="evidence" value="ECO:0007669"/>
    <property type="project" value="UniProtKB-SubCell"/>
</dbReference>
<evidence type="ECO:0000259" key="17">
    <source>
        <dbReference type="PROSITE" id="PS50089"/>
    </source>
</evidence>
<keyword evidence="19" id="KW-1185">Reference proteome</keyword>
<dbReference type="InterPro" id="IPR036188">
    <property type="entry name" value="FAD/NAD-bd_sf"/>
</dbReference>
<evidence type="ECO:0000256" key="11">
    <source>
        <dbReference type="ARBA" id="ARBA00022833"/>
    </source>
</evidence>
<evidence type="ECO:0000256" key="1">
    <source>
        <dbReference type="ARBA" id="ARBA00000900"/>
    </source>
</evidence>
<accession>A0AAD4KFL1</accession>
<dbReference type="Pfam" id="PF08746">
    <property type="entry name" value="zf-RING-like"/>
    <property type="match status" value="1"/>
</dbReference>
<comment type="catalytic activity">
    <reaction evidence="1">
        <text>S-ubiquitinyl-[E2 ubiquitin-conjugating enzyme]-L-cysteine + [acceptor protein]-L-lysine = [E2 ubiquitin-conjugating enzyme]-L-cysteine + N(6)-ubiquitinyl-[acceptor protein]-L-lysine.</text>
        <dbReference type="EC" id="2.3.2.27"/>
    </reaction>
</comment>
<dbReference type="SUPFAM" id="SSF51905">
    <property type="entry name" value="FAD/NAD(P)-binding domain"/>
    <property type="match status" value="1"/>
</dbReference>
<dbReference type="InterPro" id="IPR013083">
    <property type="entry name" value="Znf_RING/FYVE/PHD"/>
</dbReference>
<dbReference type="GO" id="GO:0030915">
    <property type="term" value="C:Smc5-Smc6 complex"/>
    <property type="evidence" value="ECO:0007669"/>
    <property type="project" value="InterPro"/>
</dbReference>
<evidence type="ECO:0000256" key="3">
    <source>
        <dbReference type="ARBA" id="ARBA00010258"/>
    </source>
</evidence>
<dbReference type="InterPro" id="IPR001841">
    <property type="entry name" value="Znf_RING"/>
</dbReference>
<evidence type="ECO:0000256" key="12">
    <source>
        <dbReference type="ARBA" id="ARBA00023172"/>
    </source>
</evidence>
<evidence type="ECO:0000256" key="5">
    <source>
        <dbReference type="ARBA" id="ARBA00019422"/>
    </source>
</evidence>
<keyword evidence="9 15" id="KW-0863">Zinc-finger</keyword>
<comment type="subcellular location">
    <subcellularLocation>
        <location evidence="2">Nucleus</location>
    </subcellularLocation>
</comment>
<dbReference type="Gene3D" id="3.90.1150.220">
    <property type="match status" value="1"/>
</dbReference>
<evidence type="ECO:0000256" key="16">
    <source>
        <dbReference type="SAM" id="MobiDB-lite"/>
    </source>
</evidence>
<evidence type="ECO:0000256" key="15">
    <source>
        <dbReference type="PROSITE-ProRule" id="PRU00175"/>
    </source>
</evidence>
<evidence type="ECO:0000313" key="19">
    <source>
        <dbReference type="Proteomes" id="UP001201262"/>
    </source>
</evidence>
<dbReference type="Gene3D" id="3.30.9.10">
    <property type="entry name" value="D-Amino Acid Oxidase, subunit A, domain 2"/>
    <property type="match status" value="1"/>
</dbReference>
<dbReference type="InterPro" id="IPR036388">
    <property type="entry name" value="WH-like_DNA-bd_sf"/>
</dbReference>
<keyword evidence="12" id="KW-0233">DNA recombination</keyword>
<dbReference type="EMBL" id="JAJTJA010000014">
    <property type="protein sequence ID" value="KAH8689871.1"/>
    <property type="molecule type" value="Genomic_DNA"/>
</dbReference>
<sequence>MSTVIIGGGIIGASVAYYLSNDSAEKEQDVHVIESSSQLFSAASGYAAGFIAKDWFSPGVSPLGALSFGLHQKLAAENHGQRAWGYMQGTALSLDLDEREAGVRGKEWVSEGASRAEAVNKREHTVVEEGEAPAWLTGGRAEVISDEGVGQVDPLRLCQFLHDKTVSRGVTWHRPAQVVSLTINPSTQLIHKLFPSASIWPRISPLAGYSLLLRSPRHTQIHEQERYKGKSHAIFASSNPHLGGFSPEIFSRQGAEIYIAGLNSSDLALPTRAEGSKFLIDAQKINELKKVAVKLMGKLASGHSESSSEVVNDDDLQVLREGLCFRPLSKTGTPIVSRVKDEYLGANIKSDHSAVGRNIGGVFIASGHGPWGISLSLGTGKVVADLIDGVEPSADVSALSLYSIEEDGYNDSNRAFLQAFMARSSMTFEEAKPVLAAIFSAHEKREVLQEDITQADFNSYIATANSAISPFDLEIKATKRQTVINGESNGQTPSPFVYALVNTTSDPLTQLATMYTVDEIAFVKRLLDAMFETYNTRRCEAMVVSSMQAIQLAKVSSGDTSRRDSTDLPGTTQAGAAQSLSMSQAETVLSSLVDEGWLEKSAKGFFSLSPRGLMELRGWLVDTYNDEDEEGPQSRRVKFCAACKEILTVGQRCADRNCPGRLHDMCVRSFFRLQQSERCPVCKIEWPGDKYVGERALAANNQGRQQSRNTQMTNGTSQVDGSADQPNEDDAES</sequence>
<dbReference type="EC" id="2.3.2.27" evidence="4"/>
<reference evidence="18" key="1">
    <citation type="submission" date="2021-12" db="EMBL/GenBank/DDBJ databases">
        <title>Convergent genome expansion in fungi linked to evolution of root-endophyte symbiosis.</title>
        <authorList>
            <consortium name="DOE Joint Genome Institute"/>
            <person name="Ke Y.-H."/>
            <person name="Bonito G."/>
            <person name="Liao H.-L."/>
            <person name="Looney B."/>
            <person name="Rojas-Flechas A."/>
            <person name="Nash J."/>
            <person name="Hameed K."/>
            <person name="Schadt C."/>
            <person name="Martin F."/>
            <person name="Crous P.W."/>
            <person name="Miettinen O."/>
            <person name="Magnuson J.K."/>
            <person name="Labbe J."/>
            <person name="Jacobson D."/>
            <person name="Doktycz M.J."/>
            <person name="Veneault-Fourrey C."/>
            <person name="Kuo A."/>
            <person name="Mondo S."/>
            <person name="Calhoun S."/>
            <person name="Riley R."/>
            <person name="Ohm R."/>
            <person name="LaButti K."/>
            <person name="Andreopoulos B."/>
            <person name="Pangilinan J."/>
            <person name="Nolan M."/>
            <person name="Tritt A."/>
            <person name="Clum A."/>
            <person name="Lipzen A."/>
            <person name="Daum C."/>
            <person name="Barry K."/>
            <person name="Grigoriev I.V."/>
            <person name="Vilgalys R."/>
        </authorList>
    </citation>
    <scope>NUCLEOTIDE SEQUENCE</scope>
    <source>
        <strain evidence="18">PMI_201</strain>
    </source>
</reference>
<keyword evidence="8" id="KW-0227">DNA damage</keyword>
<keyword evidence="6" id="KW-0808">Transferase</keyword>
<evidence type="ECO:0000256" key="7">
    <source>
        <dbReference type="ARBA" id="ARBA00022723"/>
    </source>
</evidence>
<dbReference type="AlphaFoldDB" id="A0AAD4KFL1"/>
<dbReference type="PANTHER" id="PTHR20973">
    <property type="entry name" value="NON-SMC ELEMENT 1-RELATED"/>
    <property type="match status" value="1"/>
</dbReference>
<evidence type="ECO:0000256" key="4">
    <source>
        <dbReference type="ARBA" id="ARBA00012483"/>
    </source>
</evidence>
<keyword evidence="14" id="KW-0539">Nucleus</keyword>
<feature type="domain" description="RING-type" evidence="17">
    <location>
        <begin position="640"/>
        <end position="683"/>
    </location>
</feature>
<comment type="caution">
    <text evidence="18">The sequence shown here is derived from an EMBL/GenBank/DDBJ whole genome shotgun (WGS) entry which is preliminary data.</text>
</comment>
<evidence type="ECO:0000256" key="9">
    <source>
        <dbReference type="ARBA" id="ARBA00022771"/>
    </source>
</evidence>